<evidence type="ECO:0000256" key="5">
    <source>
        <dbReference type="ARBA" id="ARBA00023163"/>
    </source>
</evidence>
<dbReference type="InterPro" id="IPR013249">
    <property type="entry name" value="RNA_pol_sigma70_r4_t2"/>
</dbReference>
<comment type="caution">
    <text evidence="8">The sequence shown here is derived from an EMBL/GenBank/DDBJ whole genome shotgun (WGS) entry which is preliminary data.</text>
</comment>
<dbReference type="SUPFAM" id="SSF88946">
    <property type="entry name" value="Sigma2 domain of RNA polymerase sigma factors"/>
    <property type="match status" value="1"/>
</dbReference>
<dbReference type="InterPro" id="IPR039425">
    <property type="entry name" value="RNA_pol_sigma-70-like"/>
</dbReference>
<dbReference type="SUPFAM" id="SSF88659">
    <property type="entry name" value="Sigma3 and sigma4 domains of RNA polymerase sigma factors"/>
    <property type="match status" value="1"/>
</dbReference>
<keyword evidence="5" id="KW-0804">Transcription</keyword>
<dbReference type="PANTHER" id="PTHR43133:SF8">
    <property type="entry name" value="RNA POLYMERASE SIGMA FACTOR HI_1459-RELATED"/>
    <property type="match status" value="1"/>
</dbReference>
<feature type="domain" description="RNA polymerase sigma factor 70 region 4 type 2" evidence="7">
    <location>
        <begin position="120"/>
        <end position="172"/>
    </location>
</feature>
<feature type="domain" description="RNA polymerase sigma-70 region 2" evidence="6">
    <location>
        <begin position="22"/>
        <end position="86"/>
    </location>
</feature>
<dbReference type="InterPro" id="IPR013325">
    <property type="entry name" value="RNA_pol_sigma_r2"/>
</dbReference>
<evidence type="ECO:0000256" key="3">
    <source>
        <dbReference type="ARBA" id="ARBA00023082"/>
    </source>
</evidence>
<comment type="similarity">
    <text evidence="1">Belongs to the sigma-70 factor family. ECF subfamily.</text>
</comment>
<keyword evidence="4" id="KW-0238">DNA-binding</keyword>
<evidence type="ECO:0000313" key="8">
    <source>
        <dbReference type="EMBL" id="MBP1988767.1"/>
    </source>
</evidence>
<dbReference type="NCBIfam" id="TIGR02937">
    <property type="entry name" value="sigma70-ECF"/>
    <property type="match status" value="1"/>
</dbReference>
<evidence type="ECO:0000259" key="7">
    <source>
        <dbReference type="Pfam" id="PF08281"/>
    </source>
</evidence>
<dbReference type="EMBL" id="JAGGLB010000001">
    <property type="protein sequence ID" value="MBP1988767.1"/>
    <property type="molecule type" value="Genomic_DNA"/>
</dbReference>
<organism evidence="8 9">
    <name type="scientific">Paenibacillus eucommiae</name>
    <dbReference type="NCBI Taxonomy" id="1355755"/>
    <lineage>
        <taxon>Bacteria</taxon>
        <taxon>Bacillati</taxon>
        <taxon>Bacillota</taxon>
        <taxon>Bacilli</taxon>
        <taxon>Bacillales</taxon>
        <taxon>Paenibacillaceae</taxon>
        <taxon>Paenibacillus</taxon>
    </lineage>
</organism>
<dbReference type="CDD" id="cd06171">
    <property type="entry name" value="Sigma70_r4"/>
    <property type="match status" value="1"/>
</dbReference>
<evidence type="ECO:0000256" key="1">
    <source>
        <dbReference type="ARBA" id="ARBA00010641"/>
    </source>
</evidence>
<protein>
    <submittedName>
        <fullName evidence="8">RNA polymerase sigma-70 factor (ECF subfamily)</fullName>
    </submittedName>
</protein>
<dbReference type="Gene3D" id="1.10.1740.10">
    <property type="match status" value="1"/>
</dbReference>
<keyword evidence="2" id="KW-0805">Transcription regulation</keyword>
<name>A0ABS4IMG8_9BACL</name>
<dbReference type="Pfam" id="PF08281">
    <property type="entry name" value="Sigma70_r4_2"/>
    <property type="match status" value="1"/>
</dbReference>
<keyword evidence="3" id="KW-0731">Sigma factor</keyword>
<dbReference type="RefSeq" id="WP_209969131.1">
    <property type="nucleotide sequence ID" value="NZ_JAGGLB010000001.1"/>
</dbReference>
<keyword evidence="9" id="KW-1185">Reference proteome</keyword>
<evidence type="ECO:0000256" key="2">
    <source>
        <dbReference type="ARBA" id="ARBA00023015"/>
    </source>
</evidence>
<evidence type="ECO:0000313" key="9">
    <source>
        <dbReference type="Proteomes" id="UP001519287"/>
    </source>
</evidence>
<dbReference type="InterPro" id="IPR007627">
    <property type="entry name" value="RNA_pol_sigma70_r2"/>
</dbReference>
<dbReference type="Proteomes" id="UP001519287">
    <property type="component" value="Unassembled WGS sequence"/>
</dbReference>
<dbReference type="InterPro" id="IPR036388">
    <property type="entry name" value="WH-like_DNA-bd_sf"/>
</dbReference>
<dbReference type="Gene3D" id="1.10.10.10">
    <property type="entry name" value="Winged helix-like DNA-binding domain superfamily/Winged helix DNA-binding domain"/>
    <property type="match status" value="1"/>
</dbReference>
<dbReference type="PANTHER" id="PTHR43133">
    <property type="entry name" value="RNA POLYMERASE ECF-TYPE SIGMA FACTO"/>
    <property type="match status" value="1"/>
</dbReference>
<dbReference type="Pfam" id="PF04542">
    <property type="entry name" value="Sigma70_r2"/>
    <property type="match status" value="1"/>
</dbReference>
<gene>
    <name evidence="8" type="ORF">J2Z66_000362</name>
</gene>
<dbReference type="InterPro" id="IPR013324">
    <property type="entry name" value="RNA_pol_sigma_r3/r4-like"/>
</dbReference>
<accession>A0ABS4IMG8</accession>
<dbReference type="InterPro" id="IPR014284">
    <property type="entry name" value="RNA_pol_sigma-70_dom"/>
</dbReference>
<sequence>MISDEELLEQIAHGNEASLEALVYRYHKPIFEYLQRMLNNSSLAEDLSQECFIRLCQTVRTGRLPSRFRPWIYRIATNLCKDVWKSSAYRKESLWEAEKLSLHSDSETVSSILERQWERESVIRALGSLAVDEREIIILRFYHELKLDEIAEMLEQPLGSIKTKLYKTFKKMAHLLNTEEVDKHGTARRQR</sequence>
<evidence type="ECO:0000256" key="4">
    <source>
        <dbReference type="ARBA" id="ARBA00023125"/>
    </source>
</evidence>
<evidence type="ECO:0000259" key="6">
    <source>
        <dbReference type="Pfam" id="PF04542"/>
    </source>
</evidence>
<reference evidence="8 9" key="1">
    <citation type="submission" date="2021-03" db="EMBL/GenBank/DDBJ databases">
        <title>Genomic Encyclopedia of Type Strains, Phase IV (KMG-IV): sequencing the most valuable type-strain genomes for metagenomic binning, comparative biology and taxonomic classification.</title>
        <authorList>
            <person name="Goeker M."/>
        </authorList>
    </citation>
    <scope>NUCLEOTIDE SEQUENCE [LARGE SCALE GENOMIC DNA]</scope>
    <source>
        <strain evidence="8 9">DSM 26048</strain>
    </source>
</reference>
<proteinExistence type="inferred from homology"/>